<dbReference type="RefSeq" id="WP_149485085.1">
    <property type="nucleotide sequence ID" value="NZ_CP036150.1"/>
</dbReference>
<protein>
    <submittedName>
        <fullName evidence="1">Uncharacterized protein</fullName>
    </submittedName>
</protein>
<evidence type="ECO:0000313" key="1">
    <source>
        <dbReference type="EMBL" id="QEN07003.1"/>
    </source>
</evidence>
<dbReference type="Proteomes" id="UP000324209">
    <property type="component" value="Chromosome"/>
</dbReference>
<keyword evidence="2" id="KW-1185">Reference proteome</keyword>
<gene>
    <name evidence="1" type="ORF">EXM22_03005</name>
</gene>
<dbReference type="AlphaFoldDB" id="A0A5C1QFS1"/>
<dbReference type="PROSITE" id="PS51257">
    <property type="entry name" value="PROKAR_LIPOPROTEIN"/>
    <property type="match status" value="1"/>
</dbReference>
<evidence type="ECO:0000313" key="2">
    <source>
        <dbReference type="Proteomes" id="UP000324209"/>
    </source>
</evidence>
<dbReference type="EMBL" id="CP036150">
    <property type="protein sequence ID" value="QEN07003.1"/>
    <property type="molecule type" value="Genomic_DNA"/>
</dbReference>
<name>A0A5C1QFS1_9SPIO</name>
<sequence>MKRKYLAFEILLFVFLFFSCTTPPVELPQNTDPLIVLPREDEFYLLVRPSDHSRLSFEILRDLLPLNESEVYPALERTNETILSGMFHSTLQFSAKMSGDFPAYFVRRSLKKSPFWEKVEDKTYRGPGDILADTLYKDIFLAASEEERLRDLQSLQSSDFSDFQGILNQDDLDWWLSGTPALMLYLPAISAFPLPRGLPSVSEDSSLMFSLIPIPEQPGMYTLNGELRFSEARTAKLWALALRFYLGGRLGLSSRQEEQNALASLSLNTEGSVIHLTDWTMSARGWGDFIASFKEQ</sequence>
<dbReference type="KEGG" id="ock:EXM22_03005"/>
<accession>A0A5C1QFS1</accession>
<reference evidence="1 2" key="1">
    <citation type="submission" date="2019-02" db="EMBL/GenBank/DDBJ databases">
        <title>Complete Genome Sequence and Methylome Analysis of free living Spirochaetas.</title>
        <authorList>
            <person name="Fomenkov A."/>
            <person name="Dubinina G."/>
            <person name="Leshcheva N."/>
            <person name="Mikheeva N."/>
            <person name="Grabovich M."/>
            <person name="Vincze T."/>
            <person name="Roberts R.J."/>
        </authorList>
    </citation>
    <scope>NUCLEOTIDE SEQUENCE [LARGE SCALE GENOMIC DNA]</scope>
    <source>
        <strain evidence="1 2">K2</strain>
    </source>
</reference>
<dbReference type="OrthoDB" id="9825077at2"/>
<organism evidence="1 2">
    <name type="scientific">Oceanispirochaeta crateris</name>
    <dbReference type="NCBI Taxonomy" id="2518645"/>
    <lineage>
        <taxon>Bacteria</taxon>
        <taxon>Pseudomonadati</taxon>
        <taxon>Spirochaetota</taxon>
        <taxon>Spirochaetia</taxon>
        <taxon>Spirochaetales</taxon>
        <taxon>Spirochaetaceae</taxon>
        <taxon>Oceanispirochaeta</taxon>
    </lineage>
</organism>
<proteinExistence type="predicted"/>